<proteinExistence type="inferred from homology"/>
<dbReference type="CDD" id="cd00496">
    <property type="entry name" value="PheRS_alpha_core"/>
    <property type="match status" value="1"/>
</dbReference>
<dbReference type="NCBIfam" id="TIGR00468">
    <property type="entry name" value="pheS"/>
    <property type="match status" value="1"/>
</dbReference>
<comment type="catalytic activity">
    <reaction evidence="12 13">
        <text>tRNA(Phe) + L-phenylalanine + ATP = L-phenylalanyl-tRNA(Phe) + AMP + diphosphate + H(+)</text>
        <dbReference type="Rhea" id="RHEA:19413"/>
        <dbReference type="Rhea" id="RHEA-COMP:9668"/>
        <dbReference type="Rhea" id="RHEA-COMP:9699"/>
        <dbReference type="ChEBI" id="CHEBI:15378"/>
        <dbReference type="ChEBI" id="CHEBI:30616"/>
        <dbReference type="ChEBI" id="CHEBI:33019"/>
        <dbReference type="ChEBI" id="CHEBI:58095"/>
        <dbReference type="ChEBI" id="CHEBI:78442"/>
        <dbReference type="ChEBI" id="CHEBI:78531"/>
        <dbReference type="ChEBI" id="CHEBI:456215"/>
        <dbReference type="EC" id="6.1.1.20"/>
    </reaction>
</comment>
<evidence type="ECO:0000256" key="7">
    <source>
        <dbReference type="ARBA" id="ARBA00022741"/>
    </source>
</evidence>
<feature type="binding site" evidence="13">
    <location>
        <position position="254"/>
    </location>
    <ligand>
        <name>Mg(2+)</name>
        <dbReference type="ChEBI" id="CHEBI:18420"/>
        <note>shared with beta subunit</note>
    </ligand>
</feature>
<keyword evidence="5 13" id="KW-0436">Ligase</keyword>
<accession>A0A3Q9CM42</accession>
<dbReference type="InterPro" id="IPR002319">
    <property type="entry name" value="Phenylalanyl-tRNA_Synthase"/>
</dbReference>
<keyword evidence="4 13" id="KW-0963">Cytoplasm</keyword>
<organism evidence="15 16">
    <name type="scientific">Candidatus Annandia adelgestsuga</name>
    <dbReference type="NCBI Taxonomy" id="1302411"/>
    <lineage>
        <taxon>Bacteria</taxon>
        <taxon>Pseudomonadati</taxon>
        <taxon>Pseudomonadota</taxon>
        <taxon>Gammaproteobacteria</taxon>
        <taxon>Enterobacterales</taxon>
        <taxon>Enterobacteriaceae</taxon>
        <taxon>Candidatus Annandia</taxon>
    </lineage>
</organism>
<evidence type="ECO:0000256" key="8">
    <source>
        <dbReference type="ARBA" id="ARBA00022840"/>
    </source>
</evidence>
<dbReference type="SUPFAM" id="SSF46589">
    <property type="entry name" value="tRNA-binding arm"/>
    <property type="match status" value="1"/>
</dbReference>
<dbReference type="InterPro" id="IPR004529">
    <property type="entry name" value="Phe-tRNA-synth_IIc_asu"/>
</dbReference>
<dbReference type="Pfam" id="PF01409">
    <property type="entry name" value="tRNA-synt_2d"/>
    <property type="match status" value="1"/>
</dbReference>
<sequence>MELNFIKLLKKAKHSINKSNNLQSLEKNRIKYLGKNSYLSNKIIHLNKISKKEKSILGYNINIVKNKIKNLILENKKKIEKKKLYKKLLLEKIDISLPGRKFKIGNIHPINKTISRIELFFKNLGFEVKTGPEIENTFYNFDCLNIPKYHPARKFSDTFWFNKNTLLRTQTSSVQIRVLENNKPPIKCISYGKVYRKDYDSTHTPMFHQMEGFVIDKKISFSNLKYILYNFIKFFFNDKNLKIRFRPSYFPFTEPSAEIDIKQKNGNWLEILGCGMIHPNILKYCKINYNIYSGFAFGLGIERITMLYYNIDDIRLFFENDLNFLTQF</sequence>
<feature type="domain" description="Aminoacyl-transfer RNA synthetases class-II family profile" evidence="14">
    <location>
        <begin position="120"/>
        <end position="319"/>
    </location>
</feature>
<evidence type="ECO:0000313" key="15">
    <source>
        <dbReference type="EMBL" id="AZP36397.1"/>
    </source>
</evidence>
<dbReference type="GO" id="GO:0005737">
    <property type="term" value="C:cytoplasm"/>
    <property type="evidence" value="ECO:0007669"/>
    <property type="project" value="UniProtKB-SubCell"/>
</dbReference>
<reference evidence="15 16" key="1">
    <citation type="journal article" date="2018" name="Genome Biol. Evol.">
        <title>Partnering With a Pest: Genomes of Hemlock Woolly Adelgid Symbionts Reveal Atypical Nutritional Provisioning Patterns in Dual-Obligate Bacteria.</title>
        <authorList>
            <person name="Weglarz K.M."/>
            <person name="Havill N.P."/>
            <person name="Burke G.R."/>
            <person name="von Dohlen C.D."/>
        </authorList>
    </citation>
    <scope>NUCLEOTIDE SEQUENCE [LARGE SCALE GENOMIC DNA]</scope>
    <source>
        <strain evidence="15">ENA</strain>
    </source>
</reference>
<keyword evidence="10 13" id="KW-0648">Protein biosynthesis</keyword>
<keyword evidence="9 13" id="KW-0460">Magnesium</keyword>
<dbReference type="PROSITE" id="PS50862">
    <property type="entry name" value="AA_TRNA_LIGASE_II"/>
    <property type="match status" value="1"/>
</dbReference>
<dbReference type="Proteomes" id="UP000274458">
    <property type="component" value="Chromosome"/>
</dbReference>
<evidence type="ECO:0000256" key="4">
    <source>
        <dbReference type="ARBA" id="ARBA00022490"/>
    </source>
</evidence>
<dbReference type="RefSeq" id="WP_126071673.1">
    <property type="nucleotide sequence ID" value="NZ_CP026513.1"/>
</dbReference>
<dbReference type="InterPro" id="IPR022911">
    <property type="entry name" value="Phe_tRNA_ligase_alpha1_bac"/>
</dbReference>
<evidence type="ECO:0000313" key="16">
    <source>
        <dbReference type="Proteomes" id="UP000274458"/>
    </source>
</evidence>
<dbReference type="Pfam" id="PF02912">
    <property type="entry name" value="Phe_tRNA-synt_N"/>
    <property type="match status" value="1"/>
</dbReference>
<dbReference type="EMBL" id="CP026513">
    <property type="protein sequence ID" value="AZP36397.1"/>
    <property type="molecule type" value="Genomic_DNA"/>
</dbReference>
<evidence type="ECO:0000256" key="12">
    <source>
        <dbReference type="ARBA" id="ARBA00049255"/>
    </source>
</evidence>
<dbReference type="FunFam" id="3.30.930.10:FF:000003">
    <property type="entry name" value="Phenylalanine--tRNA ligase alpha subunit"/>
    <property type="match status" value="1"/>
</dbReference>
<evidence type="ECO:0000256" key="10">
    <source>
        <dbReference type="ARBA" id="ARBA00022917"/>
    </source>
</evidence>
<dbReference type="GO" id="GO:0006432">
    <property type="term" value="P:phenylalanyl-tRNA aminoacylation"/>
    <property type="evidence" value="ECO:0007669"/>
    <property type="project" value="UniProtKB-UniRule"/>
</dbReference>
<dbReference type="InterPro" id="IPR006195">
    <property type="entry name" value="aa-tRNA-synth_II"/>
</dbReference>
<dbReference type="Gene3D" id="3.30.930.10">
    <property type="entry name" value="Bira Bifunctional Protein, Domain 2"/>
    <property type="match status" value="1"/>
</dbReference>
<keyword evidence="11 13" id="KW-0030">Aminoacyl-tRNA synthetase</keyword>
<gene>
    <name evidence="13 15" type="primary">pheS</name>
    <name evidence="15" type="ORF">C3B56_00316</name>
</gene>
<keyword evidence="16" id="KW-1185">Reference proteome</keyword>
<dbReference type="AlphaFoldDB" id="A0A3Q9CM42"/>
<comment type="cofactor">
    <cofactor evidence="13">
        <name>Mg(2+)</name>
        <dbReference type="ChEBI" id="CHEBI:18420"/>
    </cofactor>
    <text evidence="13">Binds 2 magnesium ions per tetramer.</text>
</comment>
<evidence type="ECO:0000256" key="3">
    <source>
        <dbReference type="ARBA" id="ARBA00011209"/>
    </source>
</evidence>
<dbReference type="PANTHER" id="PTHR11538:SF41">
    <property type="entry name" value="PHENYLALANINE--TRNA LIGASE, MITOCHONDRIAL"/>
    <property type="match status" value="1"/>
</dbReference>
<comment type="subunit">
    <text evidence="3 13">Tetramer of two alpha and two beta subunits.</text>
</comment>
<dbReference type="OrthoDB" id="9800719at2"/>
<evidence type="ECO:0000259" key="14">
    <source>
        <dbReference type="PROSITE" id="PS50862"/>
    </source>
</evidence>
<dbReference type="GO" id="GO:0000287">
    <property type="term" value="F:magnesium ion binding"/>
    <property type="evidence" value="ECO:0007669"/>
    <property type="project" value="UniProtKB-UniRule"/>
</dbReference>
<evidence type="ECO:0000256" key="13">
    <source>
        <dbReference type="HAMAP-Rule" id="MF_00281"/>
    </source>
</evidence>
<dbReference type="GO" id="GO:0004826">
    <property type="term" value="F:phenylalanine-tRNA ligase activity"/>
    <property type="evidence" value="ECO:0007669"/>
    <property type="project" value="UniProtKB-UniRule"/>
</dbReference>
<keyword evidence="7 13" id="KW-0547">Nucleotide-binding</keyword>
<comment type="subcellular location">
    <subcellularLocation>
        <location evidence="1 13">Cytoplasm</location>
    </subcellularLocation>
</comment>
<comment type="similarity">
    <text evidence="2 13">Belongs to the class-II aminoacyl-tRNA synthetase family. Phe-tRNA synthetase alpha subunit type 1 subfamily.</text>
</comment>
<dbReference type="KEGG" id="aade:C3B56_00316"/>
<evidence type="ECO:0000256" key="2">
    <source>
        <dbReference type="ARBA" id="ARBA00010207"/>
    </source>
</evidence>
<dbReference type="SUPFAM" id="SSF55681">
    <property type="entry name" value="Class II aaRS and biotin synthetases"/>
    <property type="match status" value="1"/>
</dbReference>
<name>A0A3Q9CM42_9ENTR</name>
<dbReference type="HAMAP" id="MF_00281">
    <property type="entry name" value="Phe_tRNA_synth_alpha1"/>
    <property type="match status" value="1"/>
</dbReference>
<dbReference type="PANTHER" id="PTHR11538">
    <property type="entry name" value="PHENYLALANYL-TRNA SYNTHETASE"/>
    <property type="match status" value="1"/>
</dbReference>
<keyword evidence="8 13" id="KW-0067">ATP-binding</keyword>
<dbReference type="GO" id="GO:0000049">
    <property type="term" value="F:tRNA binding"/>
    <property type="evidence" value="ECO:0007669"/>
    <property type="project" value="InterPro"/>
</dbReference>
<dbReference type="EC" id="6.1.1.20" evidence="13"/>
<evidence type="ECO:0000256" key="11">
    <source>
        <dbReference type="ARBA" id="ARBA00023146"/>
    </source>
</evidence>
<evidence type="ECO:0000256" key="6">
    <source>
        <dbReference type="ARBA" id="ARBA00022723"/>
    </source>
</evidence>
<dbReference type="GO" id="GO:0005524">
    <property type="term" value="F:ATP binding"/>
    <property type="evidence" value="ECO:0007669"/>
    <property type="project" value="UniProtKB-UniRule"/>
</dbReference>
<dbReference type="InterPro" id="IPR010978">
    <property type="entry name" value="tRNA-bd_arm"/>
</dbReference>
<evidence type="ECO:0000256" key="1">
    <source>
        <dbReference type="ARBA" id="ARBA00004496"/>
    </source>
</evidence>
<evidence type="ECO:0000256" key="9">
    <source>
        <dbReference type="ARBA" id="ARBA00022842"/>
    </source>
</evidence>
<dbReference type="InterPro" id="IPR045864">
    <property type="entry name" value="aa-tRNA-synth_II/BPL/LPL"/>
</dbReference>
<dbReference type="InterPro" id="IPR004188">
    <property type="entry name" value="Phe-tRNA_ligase_II_N"/>
</dbReference>
<protein>
    <recommendedName>
        <fullName evidence="13">Phenylalanine--tRNA ligase alpha subunit</fullName>
        <ecNumber evidence="13">6.1.1.20</ecNumber>
    </recommendedName>
    <alternativeName>
        <fullName evidence="13">Phenylalanyl-tRNA synthetase alpha subunit</fullName>
        <shortName evidence="13">PheRS</shortName>
    </alternativeName>
</protein>
<keyword evidence="6 13" id="KW-0479">Metal-binding</keyword>
<evidence type="ECO:0000256" key="5">
    <source>
        <dbReference type="ARBA" id="ARBA00022598"/>
    </source>
</evidence>